<feature type="domain" description="Ig-like" evidence="7">
    <location>
        <begin position="1"/>
        <end position="106"/>
    </location>
</feature>
<evidence type="ECO:0000313" key="9">
    <source>
        <dbReference type="Proteomes" id="UP000824540"/>
    </source>
</evidence>
<feature type="transmembrane region" description="Helical" evidence="6">
    <location>
        <begin position="105"/>
        <end position="126"/>
    </location>
</feature>
<keyword evidence="4" id="KW-0393">Immunoglobulin domain</keyword>
<evidence type="ECO:0000256" key="6">
    <source>
        <dbReference type="SAM" id="Phobius"/>
    </source>
</evidence>
<keyword evidence="6" id="KW-0812">Transmembrane</keyword>
<dbReference type="PANTHER" id="PTHR19367:SF18">
    <property type="entry name" value="T CELL RECEPTOR ALPHA VARIABLE 16"/>
    <property type="match status" value="1"/>
</dbReference>
<sequence>MELSDSAVYYCALRPTVTVKCSPSLQIHRAVNAYSVHWYRQYPGSKPEFRILILEAKDGEVTERGLTVEHERKSKRVHLKLSSVKVTDSALYYCALQPTLHSESVFLAALMMVFCVFILLSVMVVTDSALYYCALRPTVTGNP</sequence>
<keyword evidence="6" id="KW-0472">Membrane</keyword>
<evidence type="ECO:0000256" key="2">
    <source>
        <dbReference type="ARBA" id="ARBA00023130"/>
    </source>
</evidence>
<dbReference type="GO" id="GO:0042101">
    <property type="term" value="C:T cell receptor complex"/>
    <property type="evidence" value="ECO:0007669"/>
    <property type="project" value="UniProtKB-KW"/>
</dbReference>
<dbReference type="InterPro" id="IPR036179">
    <property type="entry name" value="Ig-like_dom_sf"/>
</dbReference>
<proteinExistence type="predicted"/>
<name>A0A8T2MVJ9_9TELE</name>
<evidence type="ECO:0000256" key="5">
    <source>
        <dbReference type="ARBA" id="ARBA00043266"/>
    </source>
</evidence>
<keyword evidence="9" id="KW-1185">Reference proteome</keyword>
<dbReference type="PANTHER" id="PTHR19367">
    <property type="entry name" value="T-CELL RECEPTOR ALPHA CHAIN V REGION"/>
    <property type="match status" value="1"/>
</dbReference>
<protein>
    <recommendedName>
        <fullName evidence="7">Ig-like domain-containing protein</fullName>
    </recommendedName>
</protein>
<dbReference type="Gene3D" id="2.60.40.10">
    <property type="entry name" value="Immunoglobulins"/>
    <property type="match status" value="1"/>
</dbReference>
<evidence type="ECO:0000256" key="4">
    <source>
        <dbReference type="ARBA" id="ARBA00023319"/>
    </source>
</evidence>
<keyword evidence="2" id="KW-1064">Adaptive immunity</keyword>
<keyword evidence="5" id="KW-1279">T cell receptor</keyword>
<keyword evidence="5" id="KW-0391">Immunity</keyword>
<organism evidence="8 9">
    <name type="scientific">Albula glossodonta</name>
    <name type="common">roundjaw bonefish</name>
    <dbReference type="NCBI Taxonomy" id="121402"/>
    <lineage>
        <taxon>Eukaryota</taxon>
        <taxon>Metazoa</taxon>
        <taxon>Chordata</taxon>
        <taxon>Craniata</taxon>
        <taxon>Vertebrata</taxon>
        <taxon>Euteleostomi</taxon>
        <taxon>Actinopterygii</taxon>
        <taxon>Neopterygii</taxon>
        <taxon>Teleostei</taxon>
        <taxon>Albuliformes</taxon>
        <taxon>Albulidae</taxon>
        <taxon>Albula</taxon>
    </lineage>
</organism>
<comment type="caution">
    <text evidence="8">The sequence shown here is derived from an EMBL/GenBank/DDBJ whole genome shotgun (WGS) entry which is preliminary data.</text>
</comment>
<dbReference type="SUPFAM" id="SSF48726">
    <property type="entry name" value="Immunoglobulin"/>
    <property type="match status" value="1"/>
</dbReference>
<keyword evidence="6" id="KW-1133">Transmembrane helix</keyword>
<dbReference type="InterPro" id="IPR013106">
    <property type="entry name" value="Ig_V-set"/>
</dbReference>
<keyword evidence="1" id="KW-0732">Signal</keyword>
<reference evidence="8" key="1">
    <citation type="thesis" date="2021" institute="BYU ScholarsArchive" country="Provo, UT, USA">
        <title>Applications of and Algorithms for Genome Assembly and Genomic Analyses with an Emphasis on Marine Teleosts.</title>
        <authorList>
            <person name="Pickett B.D."/>
        </authorList>
    </citation>
    <scope>NUCLEOTIDE SEQUENCE</scope>
    <source>
        <strain evidence="8">HI-2016</strain>
    </source>
</reference>
<dbReference type="OrthoDB" id="9803478at2759"/>
<evidence type="ECO:0000256" key="1">
    <source>
        <dbReference type="ARBA" id="ARBA00022729"/>
    </source>
</evidence>
<dbReference type="EMBL" id="JAFBMS010000365">
    <property type="protein sequence ID" value="KAG9331220.1"/>
    <property type="molecule type" value="Genomic_DNA"/>
</dbReference>
<dbReference type="SMART" id="SM00406">
    <property type="entry name" value="IGv"/>
    <property type="match status" value="1"/>
</dbReference>
<dbReference type="InterPro" id="IPR007110">
    <property type="entry name" value="Ig-like_dom"/>
</dbReference>
<evidence type="ECO:0000313" key="8">
    <source>
        <dbReference type="EMBL" id="KAG9331220.1"/>
    </source>
</evidence>
<dbReference type="GO" id="GO:0002250">
    <property type="term" value="P:adaptive immune response"/>
    <property type="evidence" value="ECO:0007669"/>
    <property type="project" value="UniProtKB-KW"/>
</dbReference>
<gene>
    <name evidence="8" type="ORF">JZ751_019733</name>
</gene>
<dbReference type="InterPro" id="IPR013783">
    <property type="entry name" value="Ig-like_fold"/>
</dbReference>
<evidence type="ECO:0000256" key="3">
    <source>
        <dbReference type="ARBA" id="ARBA00023170"/>
    </source>
</evidence>
<evidence type="ECO:0000259" key="7">
    <source>
        <dbReference type="PROSITE" id="PS50835"/>
    </source>
</evidence>
<accession>A0A8T2MVJ9</accession>
<dbReference type="Pfam" id="PF07686">
    <property type="entry name" value="V-set"/>
    <property type="match status" value="1"/>
</dbReference>
<dbReference type="Proteomes" id="UP000824540">
    <property type="component" value="Unassembled WGS sequence"/>
</dbReference>
<keyword evidence="3" id="KW-0675">Receptor</keyword>
<dbReference type="AlphaFoldDB" id="A0A8T2MVJ9"/>
<dbReference type="PROSITE" id="PS50835">
    <property type="entry name" value="IG_LIKE"/>
    <property type="match status" value="1"/>
</dbReference>
<dbReference type="InterPro" id="IPR051287">
    <property type="entry name" value="TCR_variable_region"/>
</dbReference>